<dbReference type="CDD" id="cd16155">
    <property type="entry name" value="sulfatase_like"/>
    <property type="match status" value="1"/>
</dbReference>
<dbReference type="InterPro" id="IPR000917">
    <property type="entry name" value="Sulfatase_N"/>
</dbReference>
<evidence type="ECO:0000256" key="2">
    <source>
        <dbReference type="ARBA" id="ARBA00022801"/>
    </source>
</evidence>
<dbReference type="PANTHER" id="PTHR45953:SF1">
    <property type="entry name" value="IDURONATE 2-SULFATASE"/>
    <property type="match status" value="1"/>
</dbReference>
<accession>A0ABU8LST9</accession>
<organism evidence="5 6">
    <name type="scientific">Microbacterium marmarense</name>
    <dbReference type="NCBI Taxonomy" id="3122051"/>
    <lineage>
        <taxon>Bacteria</taxon>
        <taxon>Bacillati</taxon>
        <taxon>Actinomycetota</taxon>
        <taxon>Actinomycetes</taxon>
        <taxon>Micrococcales</taxon>
        <taxon>Microbacteriaceae</taxon>
        <taxon>Microbacterium</taxon>
    </lineage>
</organism>
<dbReference type="PANTHER" id="PTHR45953">
    <property type="entry name" value="IDURONATE 2-SULFATASE"/>
    <property type="match status" value="1"/>
</dbReference>
<dbReference type="Proteomes" id="UP001368654">
    <property type="component" value="Unassembled WGS sequence"/>
</dbReference>
<gene>
    <name evidence="5" type="ORF">WDU96_03790</name>
</gene>
<keyword evidence="1" id="KW-0479">Metal-binding</keyword>
<protein>
    <submittedName>
        <fullName evidence="5">Sulfatase-like hydrolase/transferase</fullName>
    </submittedName>
</protein>
<proteinExistence type="predicted"/>
<name>A0ABU8LST9_9MICO</name>
<keyword evidence="6" id="KW-1185">Reference proteome</keyword>
<evidence type="ECO:0000313" key="5">
    <source>
        <dbReference type="EMBL" id="MEJ1154721.1"/>
    </source>
</evidence>
<dbReference type="Gene3D" id="3.40.720.10">
    <property type="entry name" value="Alkaline Phosphatase, subunit A"/>
    <property type="match status" value="1"/>
</dbReference>
<feature type="domain" description="Sulfatase N-terminal" evidence="4">
    <location>
        <begin position="23"/>
        <end position="363"/>
    </location>
</feature>
<dbReference type="Pfam" id="PF00884">
    <property type="entry name" value="Sulfatase"/>
    <property type="match status" value="1"/>
</dbReference>
<evidence type="ECO:0000313" key="6">
    <source>
        <dbReference type="Proteomes" id="UP001368654"/>
    </source>
</evidence>
<comment type="caution">
    <text evidence="5">The sequence shown here is derived from an EMBL/GenBank/DDBJ whole genome shotgun (WGS) entry which is preliminary data.</text>
</comment>
<dbReference type="InterPro" id="IPR017850">
    <property type="entry name" value="Alkaline_phosphatase_core_sf"/>
</dbReference>
<evidence type="ECO:0000256" key="3">
    <source>
        <dbReference type="SAM" id="MobiDB-lite"/>
    </source>
</evidence>
<evidence type="ECO:0000256" key="1">
    <source>
        <dbReference type="ARBA" id="ARBA00022723"/>
    </source>
</evidence>
<sequence>MTLAARGLILMPNGADQPSVRRPNVVLIFMDDQAFRTIGSLNNPEIHTPNLDSLVSRGTTFSHAFNQGSWVPAVCVASRAMLITGMSLFHAHDRLEESSLLGQHLGQCGYRTFFTGKWHNGQSSLDRSYGQVGPWAGGINADGFSPENPAYRRPSEGNSWRPDDSSQGRHWMQADGEIVHSSELWTNAAVDFIERAATQDQPFFLHLAYHAPHDPRQTHPEFLGLYPVDDVEVPPNFQPQHPFDQGDALIRDEQLAPFPRTEEAVRLHRSEYYAILTHADQQIGRVLEEVDARGLTDDTIIVFSSDHGLAVGEHGLMGKQNQYDHSVRVPLIFAGAGVSSGETIDALVYQSSIFSTVCDLLGVPAPQSVEFPSLLPLMNGEADSVYTTIFGAYRHLQRMVRTRSHKLIAYPEQSRFQLFDLSADPWETDDLSNDFAQAPLIDELRREIERWQLSIDDELDITPAFSGHDGRTSAVTERV</sequence>
<reference evidence="5 6" key="1">
    <citation type="submission" date="2024-02" db="EMBL/GenBank/DDBJ databases">
        <authorList>
            <person name="Saticioglu I.B."/>
        </authorList>
    </citation>
    <scope>NUCLEOTIDE SEQUENCE [LARGE SCALE GENOMIC DNA]</scope>
    <source>
        <strain evidence="5 6">Mu-86</strain>
    </source>
</reference>
<keyword evidence="2" id="KW-0378">Hydrolase</keyword>
<dbReference type="RefSeq" id="WP_337337152.1">
    <property type="nucleotide sequence ID" value="NZ_JBBDGL010000001.1"/>
</dbReference>
<evidence type="ECO:0000259" key="4">
    <source>
        <dbReference type="Pfam" id="PF00884"/>
    </source>
</evidence>
<feature type="region of interest" description="Disordered" evidence="3">
    <location>
        <begin position="143"/>
        <end position="169"/>
    </location>
</feature>
<dbReference type="EMBL" id="JBBDGL010000001">
    <property type="protein sequence ID" value="MEJ1154721.1"/>
    <property type="molecule type" value="Genomic_DNA"/>
</dbReference>
<dbReference type="SUPFAM" id="SSF53649">
    <property type="entry name" value="Alkaline phosphatase-like"/>
    <property type="match status" value="1"/>
</dbReference>